<dbReference type="Gene3D" id="3.90.1200.10">
    <property type="match status" value="1"/>
</dbReference>
<name>A0A561SEB7_9ACTN</name>
<accession>A0A561SEB7</accession>
<evidence type="ECO:0000313" key="3">
    <source>
        <dbReference type="Proteomes" id="UP000317940"/>
    </source>
</evidence>
<dbReference type="InterPro" id="IPR011009">
    <property type="entry name" value="Kinase-like_dom_sf"/>
</dbReference>
<dbReference type="SUPFAM" id="SSF56112">
    <property type="entry name" value="Protein kinase-like (PK-like)"/>
    <property type="match status" value="1"/>
</dbReference>
<evidence type="ECO:0000313" key="2">
    <source>
        <dbReference type="EMBL" id="TWF73188.1"/>
    </source>
</evidence>
<dbReference type="EMBL" id="VIWT01000006">
    <property type="protein sequence ID" value="TWF73188.1"/>
    <property type="molecule type" value="Genomic_DNA"/>
</dbReference>
<keyword evidence="2" id="KW-0808">Transferase</keyword>
<dbReference type="Pfam" id="PF01636">
    <property type="entry name" value="APH"/>
    <property type="match status" value="1"/>
</dbReference>
<dbReference type="InterPro" id="IPR002575">
    <property type="entry name" value="Aminoglycoside_PTrfase"/>
</dbReference>
<dbReference type="AlphaFoldDB" id="A0A561SEB7"/>
<organism evidence="2 3">
    <name type="scientific">Kitasatospora viridis</name>
    <dbReference type="NCBI Taxonomy" id="281105"/>
    <lineage>
        <taxon>Bacteria</taxon>
        <taxon>Bacillati</taxon>
        <taxon>Actinomycetota</taxon>
        <taxon>Actinomycetes</taxon>
        <taxon>Kitasatosporales</taxon>
        <taxon>Streptomycetaceae</taxon>
        <taxon>Kitasatospora</taxon>
    </lineage>
</organism>
<reference evidence="2 3" key="1">
    <citation type="submission" date="2019-06" db="EMBL/GenBank/DDBJ databases">
        <title>Sequencing the genomes of 1000 actinobacteria strains.</title>
        <authorList>
            <person name="Klenk H.-P."/>
        </authorList>
    </citation>
    <scope>NUCLEOTIDE SEQUENCE [LARGE SCALE GENOMIC DNA]</scope>
    <source>
        <strain evidence="2 3">DSM 44826</strain>
    </source>
</reference>
<comment type="caution">
    <text evidence="2">The sequence shown here is derived from an EMBL/GenBank/DDBJ whole genome shotgun (WGS) entry which is preliminary data.</text>
</comment>
<keyword evidence="2" id="KW-0418">Kinase</keyword>
<dbReference type="Proteomes" id="UP000317940">
    <property type="component" value="Unassembled WGS sequence"/>
</dbReference>
<evidence type="ECO:0000259" key="1">
    <source>
        <dbReference type="Pfam" id="PF01636"/>
    </source>
</evidence>
<feature type="domain" description="Aminoglycoside phosphotransferase" evidence="1">
    <location>
        <begin position="26"/>
        <end position="228"/>
    </location>
</feature>
<keyword evidence="3" id="KW-1185">Reference proteome</keyword>
<proteinExistence type="predicted"/>
<gene>
    <name evidence="2" type="ORF">FHX73_16339</name>
</gene>
<dbReference type="RefSeq" id="WP_170305308.1">
    <property type="nucleotide sequence ID" value="NZ_BAAAMZ010000005.1"/>
</dbReference>
<sequence>MSSALSTVRERALRAAAQDLQLTGGELVGSGLEFQVWRMRHPRWGDVALRLPAQAVESNPNDPYVDTAELLRHEALLYAALPASGIPLPRFHDLRHYEIDVLVCEYVATDGSACDSAELGEIVARLHEAPVPTGISPARSAGAFPGTIAERVARRYEVLRELAPDLDALVAADTLAAAIPATGAGSLLHLDVRASNVLTVDGRVRALIDWSNSMVGDPALELARIEANALFPENGIDFPEFQRGYRSVRPLPERSDACWSLYRLDAAVMLGIVFTCEAPDAERGRLMLDQVRTLAMAWQDPPAT</sequence>
<dbReference type="GO" id="GO:0016301">
    <property type="term" value="F:kinase activity"/>
    <property type="evidence" value="ECO:0007669"/>
    <property type="project" value="UniProtKB-KW"/>
</dbReference>
<protein>
    <submittedName>
        <fullName evidence="2">Aminoglycoside phosphotransferase (APT) family kinase protein</fullName>
    </submittedName>
</protein>